<name>A0AAU9N7X8_9ASTR</name>
<dbReference type="EMBL" id="CAKMRJ010004445">
    <property type="protein sequence ID" value="CAH1435501.1"/>
    <property type="molecule type" value="Genomic_DNA"/>
</dbReference>
<organism evidence="1 2">
    <name type="scientific">Lactuca virosa</name>
    <dbReference type="NCBI Taxonomy" id="75947"/>
    <lineage>
        <taxon>Eukaryota</taxon>
        <taxon>Viridiplantae</taxon>
        <taxon>Streptophyta</taxon>
        <taxon>Embryophyta</taxon>
        <taxon>Tracheophyta</taxon>
        <taxon>Spermatophyta</taxon>
        <taxon>Magnoliopsida</taxon>
        <taxon>eudicotyledons</taxon>
        <taxon>Gunneridae</taxon>
        <taxon>Pentapetalae</taxon>
        <taxon>asterids</taxon>
        <taxon>campanulids</taxon>
        <taxon>Asterales</taxon>
        <taxon>Asteraceae</taxon>
        <taxon>Cichorioideae</taxon>
        <taxon>Cichorieae</taxon>
        <taxon>Lactucinae</taxon>
        <taxon>Lactuca</taxon>
    </lineage>
</organism>
<dbReference type="Proteomes" id="UP001157418">
    <property type="component" value="Unassembled WGS sequence"/>
</dbReference>
<accession>A0AAU9N7X8</accession>
<sequence length="167" mass="19342">MSSSGPRNQPDTKLYTKVAGTQFYLDPTYHESHILQKESDPTYHEKQFLMSSVRQYHETEPHKYTAKLLNVVDYLKHIDNTCNLLLKLAKVLISGMINFPVRRQTAGRLIGADPLKAGLCRLKKISTEPRAHRRTWFRRSERLIGADPLKAGRFGIQYIDLHPRQQQ</sequence>
<evidence type="ECO:0000313" key="2">
    <source>
        <dbReference type="Proteomes" id="UP001157418"/>
    </source>
</evidence>
<dbReference type="AlphaFoldDB" id="A0AAU9N7X8"/>
<evidence type="ECO:0000313" key="1">
    <source>
        <dbReference type="EMBL" id="CAH1435501.1"/>
    </source>
</evidence>
<protein>
    <submittedName>
        <fullName evidence="1">Uncharacterized protein</fullName>
    </submittedName>
</protein>
<comment type="caution">
    <text evidence="1">The sequence shown here is derived from an EMBL/GenBank/DDBJ whole genome shotgun (WGS) entry which is preliminary data.</text>
</comment>
<gene>
    <name evidence="1" type="ORF">LVIROSA_LOCUS21938</name>
</gene>
<keyword evidence="2" id="KW-1185">Reference proteome</keyword>
<reference evidence="1 2" key="1">
    <citation type="submission" date="2022-01" db="EMBL/GenBank/DDBJ databases">
        <authorList>
            <person name="Xiong W."/>
            <person name="Schranz E."/>
        </authorList>
    </citation>
    <scope>NUCLEOTIDE SEQUENCE [LARGE SCALE GENOMIC DNA]</scope>
</reference>
<proteinExistence type="predicted"/>